<proteinExistence type="evidence at transcript level"/>
<sequence length="251" mass="26971">MLTVKAVDSSTVVIKLQPPTQTAPIVTGTSSPVPVYIQHEAGVLTLEGIQAFLKGHTKTLVNVQIMIGVLTFLFGIVLTVYAESVFVFSGIPYWGSLIYIAAGSLSIAAENKHDSPTSLCLVKGSLGMNIFSAVTAAIAFILLSVDLGNGPLYLYCSGYYCGEIERMYMTLFSGISGVLLLFTILQFFISVYLCGFASKFTSCCHPQVPSISPVASPQPNYFQNTSEIPVASNPFFQHPPAESPPEYAECN</sequence>
<evidence type="ECO:0000313" key="9">
    <source>
        <dbReference type="RefSeq" id="NP_001038929.1"/>
    </source>
</evidence>
<dbReference type="GeneID" id="751754"/>
<evidence type="ECO:0000313" key="8">
    <source>
        <dbReference type="Proteomes" id="UP000000437"/>
    </source>
</evidence>
<feature type="transmembrane region" description="Helical" evidence="6">
    <location>
        <begin position="168"/>
        <end position="193"/>
    </location>
</feature>
<protein>
    <submittedName>
        <fullName evidence="7 9">Membrane-spanning 4-domains, subfamily A, member 17A.16</fullName>
    </submittedName>
</protein>
<dbReference type="EMBL" id="BC122434">
    <property type="protein sequence ID" value="AAI22435.1"/>
    <property type="molecule type" value="mRNA"/>
</dbReference>
<dbReference type="Proteomes" id="UP000000437">
    <property type="component" value="Chromosome 4"/>
</dbReference>
<comment type="subcellular location">
    <subcellularLocation>
        <location evidence="1">Membrane</location>
        <topology evidence="1">Multi-pass membrane protein</topology>
    </subcellularLocation>
</comment>
<evidence type="ECO:0000256" key="6">
    <source>
        <dbReference type="SAM" id="Phobius"/>
    </source>
</evidence>
<keyword evidence="4 6" id="KW-1133">Transmembrane helix</keyword>
<evidence type="ECO:0000256" key="5">
    <source>
        <dbReference type="ARBA" id="ARBA00023136"/>
    </source>
</evidence>
<dbReference type="InterPro" id="IPR007237">
    <property type="entry name" value="CD20-like"/>
</dbReference>
<keyword evidence="3 6" id="KW-0812">Transmembrane</keyword>
<dbReference type="ZFIN" id="ZDB-GENE-060825-240">
    <property type="gene designation" value="ms4a17a.16"/>
</dbReference>
<accession>Q0P3U8</accession>
<dbReference type="KEGG" id="dre:751754"/>
<evidence type="ECO:0000313" key="7">
    <source>
        <dbReference type="EMBL" id="AAI22435.1"/>
    </source>
</evidence>
<reference evidence="9" key="4">
    <citation type="submission" date="2025-04" db="UniProtKB">
        <authorList>
            <consortium name="RefSeq"/>
        </authorList>
    </citation>
    <scope>IDENTIFICATION</scope>
</reference>
<evidence type="ECO:0000256" key="2">
    <source>
        <dbReference type="ARBA" id="ARBA00009565"/>
    </source>
</evidence>
<reference evidence="7" key="1">
    <citation type="submission" date="2006-08" db="EMBL/GenBank/DDBJ databases">
        <authorList>
            <consortium name="NIH - Zebrafish Gene Collection (ZGC) project"/>
        </authorList>
    </citation>
    <scope>NUCLEOTIDE SEQUENCE [LARGE SCALE MRNA]</scope>
    <source>
        <tissue evidence="7">Whole</tissue>
    </source>
</reference>
<feature type="transmembrane region" description="Helical" evidence="6">
    <location>
        <begin position="60"/>
        <end position="81"/>
    </location>
</feature>
<dbReference type="CTD" id="751754"/>
<dbReference type="PhylomeDB" id="Q0P3U8"/>
<dbReference type="Reactome" id="R-DRE-6798695">
    <property type="pathway name" value="Neutrophil degranulation"/>
</dbReference>
<dbReference type="InterPro" id="IPR030417">
    <property type="entry name" value="MS4A"/>
</dbReference>
<evidence type="ECO:0000256" key="1">
    <source>
        <dbReference type="ARBA" id="ARBA00004141"/>
    </source>
</evidence>
<dbReference type="AlphaFoldDB" id="Q0P3U8"/>
<evidence type="ECO:0000256" key="4">
    <source>
        <dbReference type="ARBA" id="ARBA00022989"/>
    </source>
</evidence>
<keyword evidence="8" id="KW-1185">Reference proteome</keyword>
<name>Q0P3U8_DANRE</name>
<evidence type="ECO:0000313" key="10">
    <source>
        <dbReference type="ZFIN" id="ZDB-GENE-060825-240"/>
    </source>
</evidence>
<dbReference type="OrthoDB" id="10071849at2759"/>
<feature type="transmembrane region" description="Helical" evidence="6">
    <location>
        <begin position="93"/>
        <end position="109"/>
    </location>
</feature>
<dbReference type="GO" id="GO:0016020">
    <property type="term" value="C:membrane"/>
    <property type="evidence" value="ECO:0007669"/>
    <property type="project" value="UniProtKB-SubCell"/>
</dbReference>
<feature type="transmembrane region" description="Helical" evidence="6">
    <location>
        <begin position="130"/>
        <end position="148"/>
    </location>
</feature>
<reference evidence="8" key="3">
    <citation type="journal article" date="2013" name="Nature">
        <title>The zebrafish reference genome sequence and its relationship to the human genome.</title>
        <authorList>
            <consortium name="Genome Reference Consortium Zebrafish"/>
            <person name="Howe K."/>
            <person name="Clark M.D."/>
            <person name="Torroja C.F."/>
            <person name="Torrance J."/>
            <person name="Berthelot C."/>
            <person name="Muffato M."/>
            <person name="Collins J.E."/>
            <person name="Humphray S."/>
            <person name="McLaren K."/>
            <person name="Matthews L."/>
            <person name="McLaren S."/>
            <person name="Sealy I."/>
            <person name="Caccamo M."/>
            <person name="Churcher C."/>
            <person name="Scott C."/>
            <person name="Barrett J.C."/>
            <person name="Koch R."/>
            <person name="Rauch G.J."/>
            <person name="White S."/>
            <person name="Chow W."/>
            <person name="Kilian B."/>
            <person name="Quintais L.T."/>
            <person name="Guerra-Assuncao J.A."/>
            <person name="Zhou Y."/>
            <person name="Gu Y."/>
            <person name="Yen J."/>
            <person name="Vogel J.H."/>
            <person name="Eyre T."/>
            <person name="Redmond S."/>
            <person name="Banerjee R."/>
            <person name="Chi J."/>
            <person name="Fu B."/>
            <person name="Langley E."/>
            <person name="Maguire S.F."/>
            <person name="Laird G.K."/>
            <person name="Lloyd D."/>
            <person name="Kenyon E."/>
            <person name="Donaldson S."/>
            <person name="Sehra H."/>
            <person name="Almeida-King J."/>
            <person name="Loveland J."/>
            <person name="Trevanion S."/>
            <person name="Jones M."/>
            <person name="Quail M."/>
            <person name="Willey D."/>
            <person name="Hunt A."/>
            <person name="Burton J."/>
            <person name="Sims S."/>
            <person name="McLay K."/>
            <person name="Plumb B."/>
            <person name="Davis J."/>
            <person name="Clee C."/>
            <person name="Oliver K."/>
            <person name="Clark R."/>
            <person name="Riddle C."/>
            <person name="Elliot D."/>
            <person name="Eliott D."/>
            <person name="Threadgold G."/>
            <person name="Harden G."/>
            <person name="Ware D."/>
            <person name="Begum S."/>
            <person name="Mortimore B."/>
            <person name="Mortimer B."/>
            <person name="Kerry G."/>
            <person name="Heath P."/>
            <person name="Phillimore B."/>
            <person name="Tracey A."/>
            <person name="Corby N."/>
            <person name="Dunn M."/>
            <person name="Johnson C."/>
            <person name="Wood J."/>
            <person name="Clark S."/>
            <person name="Pelan S."/>
            <person name="Griffiths G."/>
            <person name="Smith M."/>
            <person name="Glithero R."/>
            <person name="Howden P."/>
            <person name="Barker N."/>
            <person name="Lloyd C."/>
            <person name="Stevens C."/>
            <person name="Harley J."/>
            <person name="Holt K."/>
            <person name="Panagiotidis G."/>
            <person name="Lovell J."/>
            <person name="Beasley H."/>
            <person name="Henderson C."/>
            <person name="Gordon D."/>
            <person name="Auger K."/>
            <person name="Wright D."/>
            <person name="Collins J."/>
            <person name="Raisen C."/>
            <person name="Dyer L."/>
            <person name="Leung K."/>
            <person name="Robertson L."/>
            <person name="Ambridge K."/>
            <person name="Leongamornlert D."/>
            <person name="McGuire S."/>
            <person name="Gilderthorp R."/>
            <person name="Griffiths C."/>
            <person name="Manthravadi D."/>
            <person name="Nichol S."/>
            <person name="Barker G."/>
            <person name="Whitehead S."/>
            <person name="Kay M."/>
            <person name="Brown J."/>
            <person name="Murnane C."/>
            <person name="Gray E."/>
            <person name="Humphries M."/>
            <person name="Sycamore N."/>
            <person name="Barker D."/>
            <person name="Saunders D."/>
            <person name="Wallis J."/>
            <person name="Babbage A."/>
            <person name="Hammond S."/>
            <person name="Mashreghi-Mohammadi M."/>
            <person name="Barr L."/>
            <person name="Martin S."/>
            <person name="Wray P."/>
            <person name="Ellington A."/>
            <person name="Matthews N."/>
            <person name="Ellwood M."/>
            <person name="Woodmansey R."/>
            <person name="Clark G."/>
            <person name="Cooper J."/>
            <person name="Cooper J."/>
            <person name="Tromans A."/>
            <person name="Grafham D."/>
            <person name="Skuce C."/>
            <person name="Pandian R."/>
            <person name="Andrews R."/>
            <person name="Harrison E."/>
            <person name="Kimberley A."/>
            <person name="Garnett J."/>
            <person name="Fosker N."/>
            <person name="Hall R."/>
            <person name="Garner P."/>
            <person name="Kelly D."/>
            <person name="Bird C."/>
            <person name="Palmer S."/>
            <person name="Gehring I."/>
            <person name="Berger A."/>
            <person name="Dooley C.M."/>
            <person name="Ersan-Urun Z."/>
            <person name="Eser C."/>
            <person name="Geiger H."/>
            <person name="Geisler M."/>
            <person name="Karotki L."/>
            <person name="Kirn A."/>
            <person name="Konantz J."/>
            <person name="Konantz M."/>
            <person name="Oberlander M."/>
            <person name="Rudolph-Geiger S."/>
            <person name="Teucke M."/>
            <person name="Lanz C."/>
            <person name="Raddatz G."/>
            <person name="Osoegawa K."/>
            <person name="Zhu B."/>
            <person name="Rapp A."/>
            <person name="Widaa S."/>
            <person name="Langford C."/>
            <person name="Yang F."/>
            <person name="Schuster S.C."/>
            <person name="Carter N.P."/>
            <person name="Harrow J."/>
            <person name="Ning Z."/>
            <person name="Herrero J."/>
            <person name="Searle S.M."/>
            <person name="Enright A."/>
            <person name="Geisler R."/>
            <person name="Plasterk R.H."/>
            <person name="Lee C."/>
            <person name="Westerfield M."/>
            <person name="de Jong P.J."/>
            <person name="Zon L.I."/>
            <person name="Postlethwait J.H."/>
            <person name="Nusslein-Volhard C."/>
            <person name="Hubbard T.J."/>
            <person name="Roest Crollius H."/>
            <person name="Rogers J."/>
            <person name="Stemple D.L."/>
        </authorList>
    </citation>
    <scope>NUCLEOTIDE SEQUENCE [LARGE SCALE GENOMIC DNA]</scope>
</reference>
<organism evidence="7">
    <name type="scientific">Danio rerio</name>
    <name type="common">Zebrafish</name>
    <name type="synonym">Brachydanio rerio</name>
    <dbReference type="NCBI Taxonomy" id="7955"/>
    <lineage>
        <taxon>Eukaryota</taxon>
        <taxon>Metazoa</taxon>
        <taxon>Chordata</taxon>
        <taxon>Craniata</taxon>
        <taxon>Vertebrata</taxon>
        <taxon>Euteleostomi</taxon>
        <taxon>Actinopterygii</taxon>
        <taxon>Neopterygii</taxon>
        <taxon>Teleostei</taxon>
        <taxon>Ostariophysi</taxon>
        <taxon>Cypriniformes</taxon>
        <taxon>Danionidae</taxon>
        <taxon>Danioninae</taxon>
        <taxon>Danio</taxon>
    </lineage>
</organism>
<keyword evidence="5 6" id="KW-0472">Membrane</keyword>
<dbReference type="PANTHER" id="PTHR23320">
    <property type="entry name" value="MEMBRANE-SPANNING 4-DOMAINS SUBFAMILY A MS4A -RELATED"/>
    <property type="match status" value="1"/>
</dbReference>
<dbReference type="PANTHER" id="PTHR23320:SF128">
    <property type="entry name" value="MEMBRANE-SPANNING 4-DOMAINS SUBFAMILY A MEMBER 4A"/>
    <property type="match status" value="1"/>
</dbReference>
<dbReference type="AGR" id="ZFIN:ZDB-GENE-060825-240"/>
<comment type="similarity">
    <text evidence="2">Belongs to the MS4A family.</text>
</comment>
<dbReference type="Pfam" id="PF04103">
    <property type="entry name" value="CD20"/>
    <property type="match status" value="1"/>
</dbReference>
<dbReference type="RefSeq" id="NP_001038929.1">
    <property type="nucleotide sequence ID" value="NM_001045464.1"/>
</dbReference>
<gene>
    <name evidence="7 9 10" type="primary">ms4a17a.16</name>
    <name evidence="9" type="synonym">zgc:153891</name>
</gene>
<evidence type="ECO:0000256" key="3">
    <source>
        <dbReference type="ARBA" id="ARBA00022692"/>
    </source>
</evidence>
<reference evidence="9" key="2">
    <citation type="journal article" date="2010" name="PLoS ONE">
        <title>Phylogenetic analysis of the MS4A and TMEM176 gene families.</title>
        <authorList>
            <person name="Zuccolo J."/>
            <person name="Bau J."/>
            <person name="Childs S.J."/>
            <person name="Goss G.G."/>
            <person name="Sensen C.W."/>
            <person name="Deans J.P."/>
        </authorList>
    </citation>
    <scope>NUCLEOTIDE SEQUENCE</scope>
</reference>